<dbReference type="PROSITE" id="PS50041">
    <property type="entry name" value="C_TYPE_LECTIN_2"/>
    <property type="match status" value="1"/>
</dbReference>
<evidence type="ECO:0000259" key="1">
    <source>
        <dbReference type="PROSITE" id="PS50041"/>
    </source>
</evidence>
<dbReference type="Proteomes" id="UP001328107">
    <property type="component" value="Unassembled WGS sequence"/>
</dbReference>
<feature type="non-terminal residue" evidence="3">
    <location>
        <position position="1"/>
    </location>
</feature>
<feature type="domain" description="C-type lectin" evidence="1">
    <location>
        <begin position="228"/>
        <end position="344"/>
    </location>
</feature>
<dbReference type="InterPro" id="IPR036465">
    <property type="entry name" value="vWFA_dom_sf"/>
</dbReference>
<dbReference type="SMART" id="SM00034">
    <property type="entry name" value="CLECT"/>
    <property type="match status" value="1"/>
</dbReference>
<evidence type="ECO:0000259" key="2">
    <source>
        <dbReference type="PROSITE" id="PS50234"/>
    </source>
</evidence>
<accession>A0AAN5CVQ1</accession>
<proteinExistence type="predicted"/>
<dbReference type="InterPro" id="IPR016186">
    <property type="entry name" value="C-type_lectin-like/link_sf"/>
</dbReference>
<name>A0AAN5CVQ1_9BILA</name>
<dbReference type="AlphaFoldDB" id="A0AAN5CVQ1"/>
<dbReference type="InterPro" id="IPR002035">
    <property type="entry name" value="VWF_A"/>
</dbReference>
<reference evidence="4" key="1">
    <citation type="submission" date="2022-10" db="EMBL/GenBank/DDBJ databases">
        <title>Genome assembly of Pristionchus species.</title>
        <authorList>
            <person name="Yoshida K."/>
            <person name="Sommer R.J."/>
        </authorList>
    </citation>
    <scope>NUCLEOTIDE SEQUENCE [LARGE SCALE GENOMIC DNA]</scope>
    <source>
        <strain evidence="4">RS5460</strain>
    </source>
</reference>
<dbReference type="InterPro" id="IPR016187">
    <property type="entry name" value="CTDL_fold"/>
</dbReference>
<comment type="caution">
    <text evidence="3">The sequence shown here is derived from an EMBL/GenBank/DDBJ whole genome shotgun (WGS) entry which is preliminary data.</text>
</comment>
<gene>
    <name evidence="3" type="ORF">PMAYCL1PPCAC_21731</name>
</gene>
<dbReference type="PROSITE" id="PS50234">
    <property type="entry name" value="VWFA"/>
    <property type="match status" value="1"/>
</dbReference>
<dbReference type="Gene3D" id="3.40.50.410">
    <property type="entry name" value="von Willebrand factor, type A domain"/>
    <property type="match status" value="1"/>
</dbReference>
<dbReference type="Gene3D" id="3.10.100.10">
    <property type="entry name" value="Mannose-Binding Protein A, subunit A"/>
    <property type="match status" value="1"/>
</dbReference>
<dbReference type="InterPro" id="IPR001304">
    <property type="entry name" value="C-type_lectin-like"/>
</dbReference>
<dbReference type="SUPFAM" id="SSF53300">
    <property type="entry name" value="vWA-like"/>
    <property type="match status" value="1"/>
</dbReference>
<protein>
    <recommendedName>
        <fullName evidence="5">C-type lectin</fullName>
    </recommendedName>
</protein>
<dbReference type="CDD" id="cd00037">
    <property type="entry name" value="CLECT"/>
    <property type="match status" value="1"/>
</dbReference>
<dbReference type="SMART" id="SM00327">
    <property type="entry name" value="VWA"/>
    <property type="match status" value="1"/>
</dbReference>
<keyword evidence="4" id="KW-1185">Reference proteome</keyword>
<dbReference type="Pfam" id="PF00092">
    <property type="entry name" value="VWA"/>
    <property type="match status" value="1"/>
</dbReference>
<organism evidence="3 4">
    <name type="scientific">Pristionchus mayeri</name>
    <dbReference type="NCBI Taxonomy" id="1317129"/>
    <lineage>
        <taxon>Eukaryota</taxon>
        <taxon>Metazoa</taxon>
        <taxon>Ecdysozoa</taxon>
        <taxon>Nematoda</taxon>
        <taxon>Chromadorea</taxon>
        <taxon>Rhabditida</taxon>
        <taxon>Rhabditina</taxon>
        <taxon>Diplogasteromorpha</taxon>
        <taxon>Diplogasteroidea</taxon>
        <taxon>Neodiplogasteridae</taxon>
        <taxon>Pristionchus</taxon>
    </lineage>
</organism>
<dbReference type="PANTHER" id="PTHR31024">
    <property type="entry name" value="C-TYPE LECTIN"/>
    <property type="match status" value="1"/>
</dbReference>
<feature type="domain" description="VWFA" evidence="2">
    <location>
        <begin position="24"/>
        <end position="208"/>
    </location>
</feature>
<dbReference type="EMBL" id="BTRK01000005">
    <property type="protein sequence ID" value="GMR51536.1"/>
    <property type="molecule type" value="Genomic_DNA"/>
</dbReference>
<evidence type="ECO:0008006" key="5">
    <source>
        <dbReference type="Google" id="ProtNLM"/>
    </source>
</evidence>
<evidence type="ECO:0000313" key="3">
    <source>
        <dbReference type="EMBL" id="GMR51536.1"/>
    </source>
</evidence>
<sequence length="355" mass="38480">GPYCNCETKWGLPVGWNFNDIWVDIVVVVDTSEAMGEADLADAGEMIESFLSDGESDFLITYTNAAFYTRVGVIAMSDTATTLYNLNMTKNDKMRGKATIKKGVAGIDFVKAFDAAQKMLQEGVNSKPERANARQVVYYMTDSNYLFGKSEFDVIDQFKASQGVVIVNNLLKDGETEVSDSRDLASDGYYFANGDYVTAGLQSFCKANCFCASDKTAYGGGGDVAIEAAGGCYRGSSKGLPFNKAKDSCVDGGGILAVIHDQPKEVFLQQVMSSSKSDYFWIGYEKSDSGEWSWEDGSSDPYTNWDVDEPSSAAVAKCAFVDTTKPHLPWGAGNCRIGFPHVCQFAPCAVGKKDC</sequence>
<evidence type="ECO:0000313" key="4">
    <source>
        <dbReference type="Proteomes" id="UP001328107"/>
    </source>
</evidence>
<dbReference type="Pfam" id="PF00059">
    <property type="entry name" value="Lectin_C"/>
    <property type="match status" value="1"/>
</dbReference>
<dbReference type="SUPFAM" id="SSF56436">
    <property type="entry name" value="C-type lectin-like"/>
    <property type="match status" value="1"/>
</dbReference>
<dbReference type="PANTHER" id="PTHR31024:SF3">
    <property type="entry name" value="C-TYPE LECTIN-RELATED"/>
    <property type="match status" value="1"/>
</dbReference>